<sequence>YKTISQNLASKGKEFNSRSASAISVSKETLTSTLPMWHVYSLVFLVHFSLSGIPHLVAQSDNLGEVTQKELDYLRTKLNSHSKWPRAECLYNNLNVTNYIHMNITYKLLSSKLESEIKSDVTKQRIKDNIASLLPRMVFNTSYALHTYGVTTEYDRKTSHAYYRLMLTFIESDVDNLFGTRKLMLEHLTPDNLGIEENTKEVDKAVTAEELQCMEFQRPLLYLKWRLEFETLDQKVSMESMIRLLEQQLVNYLQQSELESYVVADSARIIDFSRGNFELNLLIHLTPLLVDRPSEYMGVQPKFNEIAEKFQKYFDGFNYHVTVKSSFTPEIKDKICLDEQASEPILI</sequence>
<reference evidence="1 2" key="1">
    <citation type="submission" date="2019-04" db="EMBL/GenBank/DDBJ databases">
        <title>Annotation for the trematode Fasciola gigantica.</title>
        <authorList>
            <person name="Choi Y.-J."/>
        </authorList>
    </citation>
    <scope>NUCLEOTIDE SEQUENCE [LARGE SCALE GENOMIC DNA]</scope>
    <source>
        <strain evidence="1">Uganda_cow_1</strain>
    </source>
</reference>
<comment type="caution">
    <text evidence="1">The sequence shown here is derived from an EMBL/GenBank/DDBJ whole genome shotgun (WGS) entry which is preliminary data.</text>
</comment>
<gene>
    <name evidence="1" type="ORF">FGIG_03302</name>
</gene>
<organism evidence="1 2">
    <name type="scientific">Fasciola gigantica</name>
    <name type="common">Giant liver fluke</name>
    <dbReference type="NCBI Taxonomy" id="46835"/>
    <lineage>
        <taxon>Eukaryota</taxon>
        <taxon>Metazoa</taxon>
        <taxon>Spiralia</taxon>
        <taxon>Lophotrochozoa</taxon>
        <taxon>Platyhelminthes</taxon>
        <taxon>Trematoda</taxon>
        <taxon>Digenea</taxon>
        <taxon>Plagiorchiida</taxon>
        <taxon>Echinostomata</taxon>
        <taxon>Echinostomatoidea</taxon>
        <taxon>Fasciolidae</taxon>
        <taxon>Fasciola</taxon>
    </lineage>
</organism>
<dbReference type="EMBL" id="SUNJ01014269">
    <property type="protein sequence ID" value="TPP56615.1"/>
    <property type="molecule type" value="Genomic_DNA"/>
</dbReference>
<proteinExistence type="predicted"/>
<protein>
    <submittedName>
        <fullName evidence="1">Uncharacterized protein</fullName>
    </submittedName>
</protein>
<dbReference type="Proteomes" id="UP000316759">
    <property type="component" value="Unassembled WGS sequence"/>
</dbReference>
<accession>A0A504Y8Z4</accession>
<dbReference type="AlphaFoldDB" id="A0A504Y8Z4"/>
<evidence type="ECO:0000313" key="1">
    <source>
        <dbReference type="EMBL" id="TPP56615.1"/>
    </source>
</evidence>
<evidence type="ECO:0000313" key="2">
    <source>
        <dbReference type="Proteomes" id="UP000316759"/>
    </source>
</evidence>
<keyword evidence="2" id="KW-1185">Reference proteome</keyword>
<feature type="non-terminal residue" evidence="1">
    <location>
        <position position="1"/>
    </location>
</feature>
<name>A0A504Y8Z4_FASGI</name>